<gene>
    <name evidence="2" type="ORF">K7B10_33810</name>
</gene>
<evidence type="ECO:0000313" key="3">
    <source>
        <dbReference type="Proteomes" id="UP001520654"/>
    </source>
</evidence>
<protein>
    <submittedName>
        <fullName evidence="2">Zinc-binding dehydrogenase</fullName>
    </submittedName>
</protein>
<feature type="non-terminal residue" evidence="2">
    <location>
        <position position="1"/>
    </location>
</feature>
<accession>A0ABS8EEU3</accession>
<organism evidence="2 3">
    <name type="scientific">Streptomyces flavotricini</name>
    <dbReference type="NCBI Taxonomy" id="66888"/>
    <lineage>
        <taxon>Bacteria</taxon>
        <taxon>Bacillati</taxon>
        <taxon>Actinomycetota</taxon>
        <taxon>Actinomycetes</taxon>
        <taxon>Kitasatosporales</taxon>
        <taxon>Streptomycetaceae</taxon>
        <taxon>Streptomyces</taxon>
    </lineage>
</organism>
<dbReference type="Gene3D" id="3.90.180.10">
    <property type="entry name" value="Medium-chain alcohol dehydrogenases, catalytic domain"/>
    <property type="match status" value="1"/>
</dbReference>
<feature type="compositionally biased region" description="Basic residues" evidence="1">
    <location>
        <begin position="57"/>
        <end position="68"/>
    </location>
</feature>
<feature type="compositionally biased region" description="Basic and acidic residues" evidence="1">
    <location>
        <begin position="87"/>
        <end position="97"/>
    </location>
</feature>
<proteinExistence type="predicted"/>
<evidence type="ECO:0000313" key="2">
    <source>
        <dbReference type="EMBL" id="MCC0099670.1"/>
    </source>
</evidence>
<name>A0ABS8EEU3_9ACTN</name>
<dbReference type="Proteomes" id="UP001520654">
    <property type="component" value="Unassembled WGS sequence"/>
</dbReference>
<dbReference type="Pfam" id="PF13602">
    <property type="entry name" value="ADH_zinc_N_2"/>
    <property type="match status" value="1"/>
</dbReference>
<sequence>AGAAGAAAVRRRRRPAVAASAGRKASRCSSARVTSTAVANDVGVVSSRSSPQAAAGRPHRHRRRRPGRLPRQAGPARPRPAPPAAARSDRTDPRDGPGRPVRRAVRGTAGLPGGVDDRRAFVGSRTQFEDMNRAVAAHGLRPVVDRVHRFEEAHTACRAYATDAPFGKVVITMDGADGN</sequence>
<reference evidence="2 3" key="1">
    <citation type="submission" date="2021-08" db="EMBL/GenBank/DDBJ databases">
        <title>Genomic Architecture of Streptomyces flavotricini NGL1 and Streptomyces erythrochromogenes HMS4 With Differential Plant Beneficial attributes and laccase production capabilities.</title>
        <authorList>
            <person name="Salwan R."/>
            <person name="Kaur R."/>
            <person name="Sharma V."/>
        </authorList>
    </citation>
    <scope>NUCLEOTIDE SEQUENCE [LARGE SCALE GENOMIC DNA]</scope>
    <source>
        <strain evidence="2 3">NGL1</strain>
    </source>
</reference>
<feature type="region of interest" description="Disordered" evidence="1">
    <location>
        <begin position="1"/>
        <end position="118"/>
    </location>
</feature>
<dbReference type="EMBL" id="JAINUL010000001">
    <property type="protein sequence ID" value="MCC0099670.1"/>
    <property type="molecule type" value="Genomic_DNA"/>
</dbReference>
<keyword evidence="3" id="KW-1185">Reference proteome</keyword>
<feature type="compositionally biased region" description="Polar residues" evidence="1">
    <location>
        <begin position="27"/>
        <end position="38"/>
    </location>
</feature>
<evidence type="ECO:0000256" key="1">
    <source>
        <dbReference type="SAM" id="MobiDB-lite"/>
    </source>
</evidence>
<comment type="caution">
    <text evidence="2">The sequence shown here is derived from an EMBL/GenBank/DDBJ whole genome shotgun (WGS) entry which is preliminary data.</text>
</comment>